<evidence type="ECO:0000313" key="1">
    <source>
        <dbReference type="EMBL" id="CAD9606325.1"/>
    </source>
</evidence>
<accession>A0A7S2PMW0</accession>
<proteinExistence type="predicted"/>
<name>A0A7S2PMW0_9STRA</name>
<dbReference type="EMBL" id="HBGY01029668">
    <property type="protein sequence ID" value="CAD9606325.1"/>
    <property type="molecule type" value="Transcribed_RNA"/>
</dbReference>
<protein>
    <submittedName>
        <fullName evidence="1">Uncharacterized protein</fullName>
    </submittedName>
</protein>
<dbReference type="AlphaFoldDB" id="A0A7S2PMW0"/>
<sequence>MLMHQAATSIFDTACDEPLQLMRNLEDMGILDEDDDVELLHLLMHEAASQRKKHFVRTRMDFASFADDLESESTKDFYSMFRMRRQSFEKLVKWLKPYLDVNETKSSNSSSGAAPIDPHIQMFCLVRYLAGGAYQDIRVIAGISTRSFYSSE</sequence>
<organism evidence="1">
    <name type="scientific">Leptocylindrus danicus</name>
    <dbReference type="NCBI Taxonomy" id="163516"/>
    <lineage>
        <taxon>Eukaryota</taxon>
        <taxon>Sar</taxon>
        <taxon>Stramenopiles</taxon>
        <taxon>Ochrophyta</taxon>
        <taxon>Bacillariophyta</taxon>
        <taxon>Coscinodiscophyceae</taxon>
        <taxon>Chaetocerotophycidae</taxon>
        <taxon>Leptocylindrales</taxon>
        <taxon>Leptocylindraceae</taxon>
        <taxon>Leptocylindrus</taxon>
    </lineage>
</organism>
<gene>
    <name evidence="1" type="ORF">LDAN0321_LOCUS18415</name>
</gene>
<reference evidence="1" key="1">
    <citation type="submission" date="2021-01" db="EMBL/GenBank/DDBJ databases">
        <authorList>
            <person name="Corre E."/>
            <person name="Pelletier E."/>
            <person name="Niang G."/>
            <person name="Scheremetjew M."/>
            <person name="Finn R."/>
            <person name="Kale V."/>
            <person name="Holt S."/>
            <person name="Cochrane G."/>
            <person name="Meng A."/>
            <person name="Brown T."/>
            <person name="Cohen L."/>
        </authorList>
    </citation>
    <scope>NUCLEOTIDE SEQUENCE</scope>
    <source>
        <strain evidence="1">B650</strain>
    </source>
</reference>